<accession>A0A165XIJ9</accession>
<evidence type="ECO:0000313" key="2">
    <source>
        <dbReference type="EMBL" id="KZP08577.1"/>
    </source>
</evidence>
<dbReference type="AlphaFoldDB" id="A0A165XIJ9"/>
<organism evidence="2">
    <name type="scientific">Athelia psychrophila</name>
    <dbReference type="NCBI Taxonomy" id="1759441"/>
    <lineage>
        <taxon>Eukaryota</taxon>
        <taxon>Fungi</taxon>
        <taxon>Dikarya</taxon>
        <taxon>Basidiomycota</taxon>
        <taxon>Agaricomycotina</taxon>
        <taxon>Agaricomycetes</taxon>
        <taxon>Agaricomycetidae</taxon>
        <taxon>Atheliales</taxon>
        <taxon>Atheliaceae</taxon>
        <taxon>Athelia</taxon>
    </lineage>
</organism>
<gene>
    <name evidence="2" type="ORF">FIBSPDRAFT_761223</name>
</gene>
<protein>
    <recommendedName>
        <fullName evidence="1">CxC2-like cysteine cluster KDZ transposase-associated domain-containing protein</fullName>
    </recommendedName>
</protein>
<dbReference type="OrthoDB" id="3257768at2759"/>
<dbReference type="Pfam" id="PF18758">
    <property type="entry name" value="KDZ"/>
    <property type="match status" value="1"/>
</dbReference>
<sequence>MPIAQWADERDDYLDALMELEGRGRFQGECASCGEAQPAYRCKDCTHGALWCKGCIVLKHRLNPLHIVEKWNGLYFERTNLKSLGLRIQLGHAPGRFCSTFVPGNKEFVIIHTNGIHTVNLEFCCCTDVTFNIQLLRHGWYPATVLRPQMCATMEVLRLFQYMNLQGKITAFSFYRSLEYMTDSTGLNRPPDRLPAFVLMVREWRHLKMLKRSGRVYDPDGVNGTAPGELAIECRACPIPGVNLPAGWEHTPPEKAWKYMLTLAMDANFRLKNKLRGVLSDPSLSPGWVYFVDHLPYSKFVAEAADDEDVSSSCVGFQALLNMLTKSSKGLRATGMGAVSCARHQLFRPQGMGDLQKGERQSNMDWIFSSSVGTVGLKLKMITLSYDVSCHWIKRAFSRLPKLPDCIRVPFTNLPEVHGAAVYLQALVSKFHLQSHNETCHSAFAFNFARGGGRTDGEGVERNWAELNGQAPSTVEMLPGHRWETLDDCCGWVNWRKTMGLGNLLLKHLILAIGMAIETRNDFRRFHAGLQNENPAELTAMQAELAVWQTDHANPDPYLLPKSNVTLECVRIVMAEEEKARAEAVTSLMYNVSAGSFVLFGLEIQKAQQAIRTEVKGKRKSTLLQTTSVVERRTTLIKRLQRFREIQWLYMPKFDPLSHADPTAATSQVEDFILYLPSELNASDRRKFCPNGLAELEDRVRYAEACDALETLRHHLCTRSFSNRFKVANITGQINNTRARETQARIDDKVRFSAIQYRRARAALVVLRFGKSIEWQAKLAPLQQSDVRALNKRELTRQEKNEMTTAVSVGEGHRTPSWIWYTGVLQEGLDNPMTCKALRVEWAKAGARGDRWEEEVVTLDGEMGRVLKYCGWKHDWWKCQIQCRLPDLQLDSDKTLREGLAAYAEQQAQMESTLALDWEEKWRTVRVRAVPIVEGNTPGESLEDDEDMCTETIETIEWNDDDCDDDEAIEQYY</sequence>
<dbReference type="InterPro" id="IPR041457">
    <property type="entry name" value="CxC2_KDZ-assoc"/>
</dbReference>
<name>A0A165XIJ9_9AGAM</name>
<dbReference type="EMBL" id="KV417718">
    <property type="protein sequence ID" value="KZP08577.1"/>
    <property type="molecule type" value="Genomic_DNA"/>
</dbReference>
<proteinExistence type="predicted"/>
<dbReference type="InterPro" id="IPR040521">
    <property type="entry name" value="KDZ"/>
</dbReference>
<evidence type="ECO:0000259" key="1">
    <source>
        <dbReference type="Pfam" id="PF18803"/>
    </source>
</evidence>
<dbReference type="Pfam" id="PF18803">
    <property type="entry name" value="CxC2"/>
    <property type="match status" value="1"/>
</dbReference>
<dbReference type="STRING" id="436010.A0A165XIJ9"/>
<feature type="domain" description="CxC2-like cysteine cluster KDZ transposase-associated" evidence="1">
    <location>
        <begin position="81"/>
        <end position="186"/>
    </location>
</feature>
<reference evidence="2" key="1">
    <citation type="journal article" date="2016" name="Mol. Biol. Evol.">
        <title>Comparative Genomics of Early-Diverging Mushroom-Forming Fungi Provides Insights into the Origins of Lignocellulose Decay Capabilities.</title>
        <authorList>
            <person name="Nagy L.G."/>
            <person name="Riley R."/>
            <person name="Tritt A."/>
            <person name="Adam C."/>
            <person name="Daum C."/>
            <person name="Floudas D."/>
            <person name="Sun H."/>
            <person name="Yadav J.S."/>
            <person name="Pangilinan J."/>
            <person name="Larsson K.H."/>
            <person name="Matsuura K."/>
            <person name="Barry K."/>
            <person name="Labutti K."/>
            <person name="Kuo R."/>
            <person name="Ohm R.A."/>
            <person name="Bhattacharya S.S."/>
            <person name="Shirouzu T."/>
            <person name="Yoshinaga Y."/>
            <person name="Martin F.M."/>
            <person name="Grigoriev I.V."/>
            <person name="Hibbett D.S."/>
        </authorList>
    </citation>
    <scope>NUCLEOTIDE SEQUENCE [LARGE SCALE GENOMIC DNA]</scope>
    <source>
        <strain evidence="2">CBS 109695</strain>
    </source>
</reference>